<dbReference type="InterPro" id="IPR057666">
    <property type="entry name" value="DrpA_SLOG"/>
</dbReference>
<dbReference type="SUPFAM" id="SSF102405">
    <property type="entry name" value="MCP/YpsA-like"/>
    <property type="match status" value="1"/>
</dbReference>
<name>A0A3S5AJE8_9FIRM</name>
<evidence type="ECO:0000256" key="1">
    <source>
        <dbReference type="ARBA" id="ARBA00006525"/>
    </source>
</evidence>
<dbReference type="PANTHER" id="PTHR43022">
    <property type="entry name" value="PROTEIN SMF"/>
    <property type="match status" value="1"/>
</dbReference>
<dbReference type="Proteomes" id="UP000269544">
    <property type="component" value="Chromosome"/>
</dbReference>
<keyword evidence="5" id="KW-1185">Reference proteome</keyword>
<protein>
    <submittedName>
        <fullName evidence="4">DNA protecting protein DprA</fullName>
    </submittedName>
</protein>
<comment type="similarity">
    <text evidence="1">Belongs to the DprA/Smf family.</text>
</comment>
<proteinExistence type="inferred from homology"/>
<dbReference type="Gene3D" id="3.40.50.450">
    <property type="match status" value="1"/>
</dbReference>
<evidence type="ECO:0000313" key="5">
    <source>
        <dbReference type="Proteomes" id="UP000269544"/>
    </source>
</evidence>
<dbReference type="PANTHER" id="PTHR43022:SF1">
    <property type="entry name" value="PROTEIN SMF"/>
    <property type="match status" value="1"/>
</dbReference>
<sequence>MVAMIASEVREALIRLSVAGARCDELLTLIGNTEEFERFLSRGSWTAISHIPPRLRDKVDKWMKRDLSRAFSLIERQCVQILVIGDDFYPEALALTERPPVVLYALGDLHLLENVSLSVVGARKHTDYGQRMCEKFVRSIAEAGVCIVSGLALGIDKIAHTAALDVDGKTIAVLGNGIGACYPASNRHTYERILKGGLVLSEYPPFTTPKPFRFPERNRIIAALADGVLVVEAKERSGSLITARLAGEMGKEVFSICGNLDSVYSKGTNALIRDGAQIVLDPKNILESAVYQGVRPLATPQREDLTLEEKEIYDSIKNGYQNAEALSEKTSLEIAEVLTLLTMLELKNYISGADGDSIEIIE</sequence>
<dbReference type="GO" id="GO:0009294">
    <property type="term" value="P:DNA-mediated transformation"/>
    <property type="evidence" value="ECO:0007669"/>
    <property type="project" value="InterPro"/>
</dbReference>
<organism evidence="4 5">
    <name type="scientific">Aedoeadaptatus ivorii</name>
    <dbReference type="NCBI Taxonomy" id="54006"/>
    <lineage>
        <taxon>Bacteria</taxon>
        <taxon>Bacillati</taxon>
        <taxon>Bacillota</taxon>
        <taxon>Tissierellia</taxon>
        <taxon>Tissierellales</taxon>
        <taxon>Peptoniphilaceae</taxon>
        <taxon>Aedoeadaptatus</taxon>
    </lineage>
</organism>
<evidence type="ECO:0000313" key="4">
    <source>
        <dbReference type="EMBL" id="VEJ35726.1"/>
    </source>
</evidence>
<dbReference type="OrthoDB" id="9785707at2"/>
<feature type="domain" description="DprA winged helix" evidence="3">
    <location>
        <begin position="298"/>
        <end position="353"/>
    </location>
</feature>
<dbReference type="Pfam" id="PF17782">
    <property type="entry name" value="WHD_DprA"/>
    <property type="match status" value="1"/>
</dbReference>
<dbReference type="KEGG" id="piv:NCTC13079_00891"/>
<feature type="domain" description="Smf/DprA SLOG" evidence="2">
    <location>
        <begin position="81"/>
        <end position="288"/>
    </location>
</feature>
<dbReference type="NCBIfam" id="TIGR00732">
    <property type="entry name" value="dprA"/>
    <property type="match status" value="1"/>
</dbReference>
<dbReference type="InterPro" id="IPR003488">
    <property type="entry name" value="DprA"/>
</dbReference>
<dbReference type="EMBL" id="LR134523">
    <property type="protein sequence ID" value="VEJ35726.1"/>
    <property type="molecule type" value="Genomic_DNA"/>
</dbReference>
<dbReference type="Pfam" id="PF02481">
    <property type="entry name" value="DNA_processg_A"/>
    <property type="match status" value="1"/>
</dbReference>
<evidence type="ECO:0000259" key="3">
    <source>
        <dbReference type="Pfam" id="PF17782"/>
    </source>
</evidence>
<reference evidence="4 5" key="1">
    <citation type="submission" date="2018-12" db="EMBL/GenBank/DDBJ databases">
        <authorList>
            <consortium name="Pathogen Informatics"/>
        </authorList>
    </citation>
    <scope>NUCLEOTIDE SEQUENCE [LARGE SCALE GENOMIC DNA]</scope>
    <source>
        <strain evidence="4 5">NCTC13079</strain>
    </source>
</reference>
<accession>A0A3S5AJE8</accession>
<evidence type="ECO:0000259" key="2">
    <source>
        <dbReference type="Pfam" id="PF02481"/>
    </source>
</evidence>
<dbReference type="InterPro" id="IPR041614">
    <property type="entry name" value="DprA_WH"/>
</dbReference>
<gene>
    <name evidence="4" type="primary">smf</name>
    <name evidence="4" type="ORF">NCTC13079_00891</name>
</gene>
<dbReference type="AlphaFoldDB" id="A0A3S5AJE8"/>